<feature type="region of interest" description="Disordered" evidence="1">
    <location>
        <begin position="32"/>
        <end position="83"/>
    </location>
</feature>
<sequence>MAAQSKHVFSKMLTVTDIKKRLAALSAIQRSLPPFNGGHTGQSEERNPLLWHPPGGANAMGYGNGTGDHEHAAAESYPQIIVR</sequence>
<name>A0A7J9N2G0_GOSSC</name>
<organism evidence="2 3">
    <name type="scientific">Gossypium schwendimanii</name>
    <name type="common">Cotton</name>
    <dbReference type="NCBI Taxonomy" id="34291"/>
    <lineage>
        <taxon>Eukaryota</taxon>
        <taxon>Viridiplantae</taxon>
        <taxon>Streptophyta</taxon>
        <taxon>Embryophyta</taxon>
        <taxon>Tracheophyta</taxon>
        <taxon>Spermatophyta</taxon>
        <taxon>Magnoliopsida</taxon>
        <taxon>eudicotyledons</taxon>
        <taxon>Gunneridae</taxon>
        <taxon>Pentapetalae</taxon>
        <taxon>rosids</taxon>
        <taxon>malvids</taxon>
        <taxon>Malvales</taxon>
        <taxon>Malvaceae</taxon>
        <taxon>Malvoideae</taxon>
        <taxon>Gossypium</taxon>
    </lineage>
</organism>
<evidence type="ECO:0000313" key="3">
    <source>
        <dbReference type="Proteomes" id="UP000593576"/>
    </source>
</evidence>
<reference evidence="2 3" key="1">
    <citation type="journal article" date="2019" name="Genome Biol. Evol.">
        <title>Insights into the evolution of the New World diploid cottons (Gossypium, subgenus Houzingenia) based on genome sequencing.</title>
        <authorList>
            <person name="Grover C.E."/>
            <person name="Arick M.A. 2nd"/>
            <person name="Thrash A."/>
            <person name="Conover J.L."/>
            <person name="Sanders W.S."/>
            <person name="Peterson D.G."/>
            <person name="Frelichowski J.E."/>
            <person name="Scheffler J.A."/>
            <person name="Scheffler B.E."/>
            <person name="Wendel J.F."/>
        </authorList>
    </citation>
    <scope>NUCLEOTIDE SEQUENCE [LARGE SCALE GENOMIC DNA]</scope>
    <source>
        <strain evidence="2">1</strain>
        <tissue evidence="2">Leaf</tissue>
    </source>
</reference>
<accession>A0A7J9N2G0</accession>
<dbReference type="OrthoDB" id="10430846at2759"/>
<gene>
    <name evidence="2" type="ORF">Goshw_013219</name>
</gene>
<comment type="caution">
    <text evidence="2">The sequence shown here is derived from an EMBL/GenBank/DDBJ whole genome shotgun (WGS) entry which is preliminary data.</text>
</comment>
<keyword evidence="3" id="KW-1185">Reference proteome</keyword>
<protein>
    <submittedName>
        <fullName evidence="2">Uncharacterized protein</fullName>
    </submittedName>
</protein>
<dbReference type="EMBL" id="JABFAF010268484">
    <property type="protein sequence ID" value="MBA0877525.1"/>
    <property type="molecule type" value="Genomic_DNA"/>
</dbReference>
<proteinExistence type="predicted"/>
<evidence type="ECO:0000256" key="1">
    <source>
        <dbReference type="SAM" id="MobiDB-lite"/>
    </source>
</evidence>
<feature type="non-terminal residue" evidence="2">
    <location>
        <position position="1"/>
    </location>
</feature>
<dbReference type="Proteomes" id="UP000593576">
    <property type="component" value="Unassembled WGS sequence"/>
</dbReference>
<evidence type="ECO:0000313" key="2">
    <source>
        <dbReference type="EMBL" id="MBA0877525.1"/>
    </source>
</evidence>
<dbReference type="AlphaFoldDB" id="A0A7J9N2G0"/>